<comment type="caution">
    <text evidence="1">The sequence shown here is derived from an EMBL/GenBank/DDBJ whole genome shotgun (WGS) entry which is preliminary data.</text>
</comment>
<reference evidence="1 2" key="1">
    <citation type="journal article" date="2022" name="Hortic Res">
        <title>A haplotype resolved chromosomal level avocado genome allows analysis of novel avocado genes.</title>
        <authorList>
            <person name="Nath O."/>
            <person name="Fletcher S.J."/>
            <person name="Hayward A."/>
            <person name="Shaw L.M."/>
            <person name="Masouleh A.K."/>
            <person name="Furtado A."/>
            <person name="Henry R.J."/>
            <person name="Mitter N."/>
        </authorList>
    </citation>
    <scope>NUCLEOTIDE SEQUENCE [LARGE SCALE GENOMIC DNA]</scope>
    <source>
        <strain evidence="2">cv. Hass</strain>
    </source>
</reference>
<dbReference type="Proteomes" id="UP001234297">
    <property type="component" value="Chromosome 8"/>
</dbReference>
<accession>A0ACC2LIL5</accession>
<dbReference type="EMBL" id="CM056816">
    <property type="protein sequence ID" value="KAJ8633256.1"/>
    <property type="molecule type" value="Genomic_DNA"/>
</dbReference>
<sequence length="194" mass="21614">MSEQAKGRLNGNDFETNEQWRLYVDGASNAKGSGPRKVSITWFGTTPRVSITDPKLIREVLSNKLGHFEKIKSNPLTRLVATGLANFEGEKWATHRKILIPAFHQEKLKNMLPATFISCSEMISKWKKLVGFEGSGEIDVSSELLNLTGDVISRTAFGSSYKEGMRIFQLVTEQAELVVKAAQNIYIPGFSFCP</sequence>
<evidence type="ECO:0000313" key="2">
    <source>
        <dbReference type="Proteomes" id="UP001234297"/>
    </source>
</evidence>
<evidence type="ECO:0000313" key="1">
    <source>
        <dbReference type="EMBL" id="KAJ8633256.1"/>
    </source>
</evidence>
<proteinExistence type="predicted"/>
<protein>
    <submittedName>
        <fullName evidence="1">Uncharacterized protein</fullName>
    </submittedName>
</protein>
<organism evidence="1 2">
    <name type="scientific">Persea americana</name>
    <name type="common">Avocado</name>
    <dbReference type="NCBI Taxonomy" id="3435"/>
    <lineage>
        <taxon>Eukaryota</taxon>
        <taxon>Viridiplantae</taxon>
        <taxon>Streptophyta</taxon>
        <taxon>Embryophyta</taxon>
        <taxon>Tracheophyta</taxon>
        <taxon>Spermatophyta</taxon>
        <taxon>Magnoliopsida</taxon>
        <taxon>Magnoliidae</taxon>
        <taxon>Laurales</taxon>
        <taxon>Lauraceae</taxon>
        <taxon>Persea</taxon>
    </lineage>
</organism>
<gene>
    <name evidence="1" type="ORF">MRB53_026592</name>
</gene>
<keyword evidence="2" id="KW-1185">Reference proteome</keyword>
<name>A0ACC2LIL5_PERAE</name>